<dbReference type="GO" id="GO:0006189">
    <property type="term" value="P:'de novo' IMP biosynthetic process"/>
    <property type="evidence" value="ECO:0007669"/>
    <property type="project" value="UniProtKB-UniPathway"/>
</dbReference>
<evidence type="ECO:0000256" key="7">
    <source>
        <dbReference type="ARBA" id="ARBA00048475"/>
    </source>
</evidence>
<dbReference type="PANTHER" id="PTHR43599:SF3">
    <property type="entry name" value="SI:DKEY-6E2.2"/>
    <property type="match status" value="1"/>
</dbReference>
<keyword evidence="10" id="KW-1185">Reference proteome</keyword>
<organism evidence="9">
    <name type="scientific">Tepidanaerobacter syntrophicus</name>
    <dbReference type="NCBI Taxonomy" id="224999"/>
    <lineage>
        <taxon>Bacteria</taxon>
        <taxon>Bacillati</taxon>
        <taxon>Bacillota</taxon>
        <taxon>Clostridia</taxon>
        <taxon>Thermosediminibacterales</taxon>
        <taxon>Tepidanaerobacteraceae</taxon>
        <taxon>Tepidanaerobacter</taxon>
    </lineage>
</organism>
<reference evidence="9" key="1">
    <citation type="journal article" date="2016" name="Genome Announc.">
        <title>Draft Genome Sequence of the Syntrophic Lactate-Degrading Bacterium Tepidanaerobacter syntrophicus JLT.</title>
        <authorList>
            <person name="Matsuura N."/>
            <person name="Ohashi A."/>
            <person name="Tourlousse D.M."/>
            <person name="Sekiguchi Y."/>
        </authorList>
    </citation>
    <scope>NUCLEOTIDE SEQUENCE [LARGE SCALE GENOMIC DNA]</scope>
    <source>
        <strain evidence="9">JL</strain>
    </source>
</reference>
<evidence type="ECO:0000256" key="5">
    <source>
        <dbReference type="ARBA" id="ARBA00022755"/>
    </source>
</evidence>
<keyword evidence="5" id="KW-0658">Purine biosynthesis</keyword>
<dbReference type="RefSeq" id="WP_059031713.1">
    <property type="nucleotide sequence ID" value="NZ_BSDN01000003.1"/>
</dbReference>
<dbReference type="OrthoDB" id="9801549at2"/>
<dbReference type="PANTHER" id="PTHR43599">
    <property type="entry name" value="MULTIFUNCTIONAL PROTEIN ADE2"/>
    <property type="match status" value="1"/>
</dbReference>
<evidence type="ECO:0000259" key="8">
    <source>
        <dbReference type="Pfam" id="PF01259"/>
    </source>
</evidence>
<dbReference type="PROSITE" id="PS01058">
    <property type="entry name" value="SAICAR_SYNTHETASE_2"/>
    <property type="match status" value="1"/>
</dbReference>
<dbReference type="Pfam" id="PF01259">
    <property type="entry name" value="SAICAR_synt"/>
    <property type="match status" value="1"/>
</dbReference>
<protein>
    <recommendedName>
        <fullName evidence="2">phosphoribosylaminoimidazolesuccinocarboxamide synthase</fullName>
        <ecNumber evidence="2">6.3.2.6</ecNumber>
    </recommendedName>
</protein>
<dbReference type="Proteomes" id="UP000062160">
    <property type="component" value="Unassembled WGS sequence"/>
</dbReference>
<evidence type="ECO:0000256" key="2">
    <source>
        <dbReference type="ARBA" id="ARBA00012217"/>
    </source>
</evidence>
<dbReference type="STRING" id="224999.GCA_001485475_00640"/>
<dbReference type="EC" id="6.3.2.6" evidence="2"/>
<accession>A0A0U9HDB7</accession>
<keyword evidence="4" id="KW-0547">Nucleotide-binding</keyword>
<evidence type="ECO:0000313" key="10">
    <source>
        <dbReference type="Proteomes" id="UP000062160"/>
    </source>
</evidence>
<dbReference type="InterPro" id="IPR050089">
    <property type="entry name" value="SAICAR_synthetase"/>
</dbReference>
<evidence type="ECO:0000256" key="6">
    <source>
        <dbReference type="ARBA" id="ARBA00022840"/>
    </source>
</evidence>
<feature type="domain" description="SAICAR synthetase/ADE2 N-terminal" evidence="8">
    <location>
        <begin position="4"/>
        <end position="209"/>
    </location>
</feature>
<dbReference type="InterPro" id="IPR028923">
    <property type="entry name" value="SAICAR_synt/ADE2_N"/>
</dbReference>
<dbReference type="Gene3D" id="3.30.470.20">
    <property type="entry name" value="ATP-grasp fold, B domain"/>
    <property type="match status" value="1"/>
</dbReference>
<proteinExistence type="predicted"/>
<dbReference type="InterPro" id="IPR018236">
    <property type="entry name" value="SAICAR_synthetase_CS"/>
</dbReference>
<evidence type="ECO:0000313" key="9">
    <source>
        <dbReference type="EMBL" id="GAQ24634.1"/>
    </source>
</evidence>
<dbReference type="GO" id="GO:0005524">
    <property type="term" value="F:ATP binding"/>
    <property type="evidence" value="ECO:0007669"/>
    <property type="project" value="UniProtKB-KW"/>
</dbReference>
<dbReference type="EMBL" id="DF977000">
    <property type="protein sequence ID" value="GAQ24634.1"/>
    <property type="molecule type" value="Genomic_DNA"/>
</dbReference>
<comment type="pathway">
    <text evidence="1">Purine metabolism; IMP biosynthesis via de novo pathway; 5-amino-1-(5-phospho-D-ribosyl)imidazole-4-carboxamide from 5-amino-1-(5-phospho-D-ribosyl)imidazole-4-carboxylate: step 1/2.</text>
</comment>
<gene>
    <name evidence="9" type="ORF">TSYNT_613</name>
</gene>
<evidence type="ECO:0000256" key="1">
    <source>
        <dbReference type="ARBA" id="ARBA00004672"/>
    </source>
</evidence>
<keyword evidence="6" id="KW-0067">ATP-binding</keyword>
<dbReference type="Gene3D" id="3.30.200.20">
    <property type="entry name" value="Phosphorylase Kinase, domain 1"/>
    <property type="match status" value="1"/>
</dbReference>
<name>A0A0U9HDB7_9FIRM</name>
<dbReference type="GO" id="GO:0004639">
    <property type="term" value="F:phosphoribosylaminoimidazolesuccinocarboxamide synthase activity"/>
    <property type="evidence" value="ECO:0007669"/>
    <property type="project" value="UniProtKB-EC"/>
</dbReference>
<dbReference type="SUPFAM" id="SSF56104">
    <property type="entry name" value="SAICAR synthase-like"/>
    <property type="match status" value="1"/>
</dbReference>
<evidence type="ECO:0000256" key="3">
    <source>
        <dbReference type="ARBA" id="ARBA00022598"/>
    </source>
</evidence>
<dbReference type="AlphaFoldDB" id="A0A0U9HDB7"/>
<sequence length="226" mass="25385">MEKIKEGKTKTVFDAGNGNILLKFRDDVTGTDDVVDPGANTVIGKIEGKGNASLRLSKHFFELLKKAGIRTHYIDANLDENTMLVRCAKTFGDGMEFVCRLKAAGSFVRRYGRYVKEDQPLDYLVEITLKDDERGDPLINEETLIQLKLMTKDEISQATNLTKKITKLVEEECSNYDLELVDVKFEFGVVDGEIAVIDEISGDNMRVRKNGKPILQKELCEIICGN</sequence>
<evidence type="ECO:0000256" key="4">
    <source>
        <dbReference type="ARBA" id="ARBA00022741"/>
    </source>
</evidence>
<keyword evidence="3" id="KW-0436">Ligase</keyword>
<dbReference type="UniPathway" id="UPA00074">
    <property type="reaction ID" value="UER00131"/>
</dbReference>
<comment type="catalytic activity">
    <reaction evidence="7">
        <text>5-amino-1-(5-phospho-D-ribosyl)imidazole-4-carboxylate + L-aspartate + ATP = (2S)-2-[5-amino-1-(5-phospho-beta-D-ribosyl)imidazole-4-carboxamido]succinate + ADP + phosphate + 2 H(+)</text>
        <dbReference type="Rhea" id="RHEA:22628"/>
        <dbReference type="ChEBI" id="CHEBI:15378"/>
        <dbReference type="ChEBI" id="CHEBI:29991"/>
        <dbReference type="ChEBI" id="CHEBI:30616"/>
        <dbReference type="ChEBI" id="CHEBI:43474"/>
        <dbReference type="ChEBI" id="CHEBI:58443"/>
        <dbReference type="ChEBI" id="CHEBI:77657"/>
        <dbReference type="ChEBI" id="CHEBI:456216"/>
        <dbReference type="EC" id="6.3.2.6"/>
    </reaction>
</comment>